<dbReference type="Proteomes" id="UP001054945">
    <property type="component" value="Unassembled WGS sequence"/>
</dbReference>
<accession>A0AAV4TAU2</accession>
<organism evidence="1 2">
    <name type="scientific">Caerostris extrusa</name>
    <name type="common">Bark spider</name>
    <name type="synonym">Caerostris bankana</name>
    <dbReference type="NCBI Taxonomy" id="172846"/>
    <lineage>
        <taxon>Eukaryota</taxon>
        <taxon>Metazoa</taxon>
        <taxon>Ecdysozoa</taxon>
        <taxon>Arthropoda</taxon>
        <taxon>Chelicerata</taxon>
        <taxon>Arachnida</taxon>
        <taxon>Araneae</taxon>
        <taxon>Araneomorphae</taxon>
        <taxon>Entelegynae</taxon>
        <taxon>Araneoidea</taxon>
        <taxon>Araneidae</taxon>
        <taxon>Caerostris</taxon>
    </lineage>
</organism>
<keyword evidence="2" id="KW-1185">Reference proteome</keyword>
<proteinExistence type="predicted"/>
<dbReference type="AlphaFoldDB" id="A0AAV4TAU2"/>
<sequence>MRGSKAVSSASLMMELKRAPRDQIGSLRDYFWKSVSLYIVLDESLKCIEIFGHCCDFAVYIYLHWILDTHRIGLYNNIGHWDTHRIGLCNNIEHWSDYHAKYLLLDCMNLHWQTNLLRKDLKRKHMSLYIVLDEFVKCIKTFGAFYDFAINFFYIGHWIHRPIGHYASDWIVQKTLDIGYGSDWIVQ</sequence>
<evidence type="ECO:0000313" key="2">
    <source>
        <dbReference type="Proteomes" id="UP001054945"/>
    </source>
</evidence>
<comment type="caution">
    <text evidence="1">The sequence shown here is derived from an EMBL/GenBank/DDBJ whole genome shotgun (WGS) entry which is preliminary data.</text>
</comment>
<evidence type="ECO:0008006" key="3">
    <source>
        <dbReference type="Google" id="ProtNLM"/>
    </source>
</evidence>
<gene>
    <name evidence="1" type="ORF">CEXT_331821</name>
</gene>
<protein>
    <recommendedName>
        <fullName evidence="3">Maturase K</fullName>
    </recommendedName>
</protein>
<reference evidence="1 2" key="1">
    <citation type="submission" date="2021-06" db="EMBL/GenBank/DDBJ databases">
        <title>Caerostris extrusa draft genome.</title>
        <authorList>
            <person name="Kono N."/>
            <person name="Arakawa K."/>
        </authorList>
    </citation>
    <scope>NUCLEOTIDE SEQUENCE [LARGE SCALE GENOMIC DNA]</scope>
</reference>
<dbReference type="EMBL" id="BPLR01010865">
    <property type="protein sequence ID" value="GIY42561.1"/>
    <property type="molecule type" value="Genomic_DNA"/>
</dbReference>
<evidence type="ECO:0000313" key="1">
    <source>
        <dbReference type="EMBL" id="GIY42561.1"/>
    </source>
</evidence>
<name>A0AAV4TAU2_CAEEX</name>